<evidence type="ECO:0008006" key="4">
    <source>
        <dbReference type="Google" id="ProtNLM"/>
    </source>
</evidence>
<comment type="caution">
    <text evidence="2">The sequence shown here is derived from an EMBL/GenBank/DDBJ whole genome shotgun (WGS) entry which is preliminary data.</text>
</comment>
<keyword evidence="1" id="KW-0732">Signal</keyword>
<evidence type="ECO:0000313" key="3">
    <source>
        <dbReference type="Proteomes" id="UP001597249"/>
    </source>
</evidence>
<evidence type="ECO:0000256" key="1">
    <source>
        <dbReference type="SAM" id="SignalP"/>
    </source>
</evidence>
<reference evidence="3" key="1">
    <citation type="journal article" date="2019" name="Int. J. Syst. Evol. Microbiol.">
        <title>The Global Catalogue of Microorganisms (GCM) 10K type strain sequencing project: providing services to taxonomists for standard genome sequencing and annotation.</title>
        <authorList>
            <consortium name="The Broad Institute Genomics Platform"/>
            <consortium name="The Broad Institute Genome Sequencing Center for Infectious Disease"/>
            <person name="Wu L."/>
            <person name="Ma J."/>
        </authorList>
    </citation>
    <scope>NUCLEOTIDE SEQUENCE [LARGE SCALE GENOMIC DNA]</scope>
    <source>
        <strain evidence="3">CCM 8911</strain>
    </source>
</reference>
<dbReference type="EMBL" id="JBHTMO010000024">
    <property type="protein sequence ID" value="MFD1393432.1"/>
    <property type="molecule type" value="Genomic_DNA"/>
</dbReference>
<organism evidence="2 3">
    <name type="scientific">Lacticaseibacillus jixianensis</name>
    <dbReference type="NCBI Taxonomy" id="2486012"/>
    <lineage>
        <taxon>Bacteria</taxon>
        <taxon>Bacillati</taxon>
        <taxon>Bacillota</taxon>
        <taxon>Bacilli</taxon>
        <taxon>Lactobacillales</taxon>
        <taxon>Lactobacillaceae</taxon>
        <taxon>Lacticaseibacillus</taxon>
    </lineage>
</organism>
<feature type="chain" id="PRO_5045851199" description="BIG2 domain-containing protein" evidence="1">
    <location>
        <begin position="28"/>
        <end position="732"/>
    </location>
</feature>
<accession>A0ABW4BB60</accession>
<feature type="signal peptide" evidence="1">
    <location>
        <begin position="1"/>
        <end position="27"/>
    </location>
</feature>
<proteinExistence type="predicted"/>
<name>A0ABW4BB60_9LACO</name>
<protein>
    <recommendedName>
        <fullName evidence="4">BIG2 domain-containing protein</fullName>
    </recommendedName>
</protein>
<dbReference type="Proteomes" id="UP001597249">
    <property type="component" value="Unassembled WGS sequence"/>
</dbReference>
<sequence length="732" mass="75361">MQFKTFWASVGAVIFLMLGAPGHQVHAAIPSVTPPDLGGTLAGFHAPTPVPTSGGASYFSVGPYWATNTGSGDVNTNWTIVVAGTPLQLKAQAVKGLNDFAGVPALNLDVQAGSGPVVSFLGNWSGNSALTAAANQLGLTYLTWGGWAGEATISSIAYGVMAPDVTVPTWYTYQPGVRFQLPLGLFGLSWYFYAKPIKLLVIPKNFAPTLTAQSAVLFAGQSTMIGTPGLDPAIVPTYSVAPNATVQTAAQGNQLRAVASGAVGTASVTAHFVLAPMFNGGPALDLTTPALPLYTGNLAGEDVPEGDSGIFTIQLPAGLSAVHTQWYLNGIVQPGQTGSSLTVPDATEDGTVYAVTDIMKGGTVIATGVRTNDAHLNLLPVRSDYRLRFDVPFLYAKVGPDSPLGRTDHLQASVIDLPAGASQVTWAAYEPGTRTPSSLVKVDQSGQVTATAQTGAVDITADFQVAGAYQRSVRRVNVVALPDRQTAAGTALALSAPSNLPDLLAGSTISYEWHLAGTSQALAGTPAAVTPAASYQLARVTSADSGSAYQLVVRITTNGETQEVISNVADITVDPPEGLALQAVPSFNFAKPTANSFQPPTVAEIINGAGTLENANTGSRQLIISDNRGAAAGPWQLSVALDQFQSISSFAPISPTPDFAALALTLSGDPPVQSPPIWAGGDAVTLAAATAAVRVWDTTGRLMLQPLKAPLAGSYGSQVHWTLSAAPLPSTP</sequence>
<evidence type="ECO:0000313" key="2">
    <source>
        <dbReference type="EMBL" id="MFD1393432.1"/>
    </source>
</evidence>
<gene>
    <name evidence="2" type="ORF">ACFQ3L_07600</name>
</gene>
<keyword evidence="3" id="KW-1185">Reference proteome</keyword>
<dbReference type="RefSeq" id="WP_125584738.1">
    <property type="nucleotide sequence ID" value="NZ_JBHTMO010000024.1"/>
</dbReference>